<dbReference type="PANTHER" id="PTHR43214">
    <property type="entry name" value="TWO-COMPONENT RESPONSE REGULATOR"/>
    <property type="match status" value="1"/>
</dbReference>
<dbReference type="Pfam" id="PF00196">
    <property type="entry name" value="GerE"/>
    <property type="match status" value="1"/>
</dbReference>
<feature type="modified residue" description="4-aspartylphosphate" evidence="2">
    <location>
        <position position="59"/>
    </location>
</feature>
<name>A0AAN1XUL7_UNVUL</name>
<dbReference type="GO" id="GO:0006355">
    <property type="term" value="P:regulation of DNA-templated transcription"/>
    <property type="evidence" value="ECO:0007669"/>
    <property type="project" value="InterPro"/>
</dbReference>
<organism evidence="5 6">
    <name type="scientific">Vulcanimicrobium alpinum</name>
    <dbReference type="NCBI Taxonomy" id="3016050"/>
    <lineage>
        <taxon>Bacteria</taxon>
        <taxon>Bacillati</taxon>
        <taxon>Vulcanimicrobiota</taxon>
        <taxon>Vulcanimicrobiia</taxon>
        <taxon>Vulcanimicrobiales</taxon>
        <taxon>Vulcanimicrobiaceae</taxon>
        <taxon>Vulcanimicrobium</taxon>
    </lineage>
</organism>
<dbReference type="CDD" id="cd06170">
    <property type="entry name" value="LuxR_C_like"/>
    <property type="match status" value="1"/>
</dbReference>
<proteinExistence type="predicted"/>
<dbReference type="SMART" id="SM00421">
    <property type="entry name" value="HTH_LUXR"/>
    <property type="match status" value="1"/>
</dbReference>
<reference evidence="5 6" key="1">
    <citation type="journal article" date="2022" name="ISME Commun">
        <title>Vulcanimicrobium alpinus gen. nov. sp. nov., the first cultivated representative of the candidate phylum 'Eremiobacterota', is a metabolically versatile aerobic anoxygenic phototroph.</title>
        <authorList>
            <person name="Yabe S."/>
            <person name="Muto K."/>
            <person name="Abe K."/>
            <person name="Yokota A."/>
            <person name="Staudigel H."/>
            <person name="Tebo B.M."/>
        </authorList>
    </citation>
    <scope>NUCLEOTIDE SEQUENCE [LARGE SCALE GENOMIC DNA]</scope>
    <source>
        <strain evidence="5 6">WC8-2</strain>
    </source>
</reference>
<keyword evidence="1 5" id="KW-0238">DNA-binding</keyword>
<gene>
    <name evidence="5" type="ORF">WPS_05800</name>
</gene>
<dbReference type="InterPro" id="IPR001789">
    <property type="entry name" value="Sig_transdc_resp-reg_receiver"/>
</dbReference>
<dbReference type="SMART" id="SM00448">
    <property type="entry name" value="REC"/>
    <property type="match status" value="1"/>
</dbReference>
<evidence type="ECO:0000313" key="5">
    <source>
        <dbReference type="EMBL" id="BDE05304.1"/>
    </source>
</evidence>
<dbReference type="PRINTS" id="PR00038">
    <property type="entry name" value="HTHLUXR"/>
</dbReference>
<evidence type="ECO:0000259" key="3">
    <source>
        <dbReference type="PROSITE" id="PS50043"/>
    </source>
</evidence>
<evidence type="ECO:0000313" key="6">
    <source>
        <dbReference type="Proteomes" id="UP001317532"/>
    </source>
</evidence>
<dbReference type="Pfam" id="PF00072">
    <property type="entry name" value="Response_reg"/>
    <property type="match status" value="1"/>
</dbReference>
<dbReference type="GO" id="GO:0003677">
    <property type="term" value="F:DNA binding"/>
    <property type="evidence" value="ECO:0007669"/>
    <property type="project" value="UniProtKB-KW"/>
</dbReference>
<dbReference type="InterPro" id="IPR016032">
    <property type="entry name" value="Sig_transdc_resp-reg_C-effctor"/>
</dbReference>
<dbReference type="SUPFAM" id="SSF46894">
    <property type="entry name" value="C-terminal effector domain of the bipartite response regulators"/>
    <property type="match status" value="1"/>
</dbReference>
<feature type="domain" description="HTH luxR-type" evidence="3">
    <location>
        <begin position="145"/>
        <end position="210"/>
    </location>
</feature>
<protein>
    <submittedName>
        <fullName evidence="5">DNA-binding response regulator</fullName>
    </submittedName>
</protein>
<dbReference type="AlphaFoldDB" id="A0AAN1XUL7"/>
<dbReference type="InterPro" id="IPR039420">
    <property type="entry name" value="WalR-like"/>
</dbReference>
<dbReference type="Gene3D" id="3.40.50.2300">
    <property type="match status" value="1"/>
</dbReference>
<feature type="domain" description="Response regulatory" evidence="4">
    <location>
        <begin position="10"/>
        <end position="124"/>
    </location>
</feature>
<evidence type="ECO:0000256" key="2">
    <source>
        <dbReference type="PROSITE-ProRule" id="PRU00169"/>
    </source>
</evidence>
<dbReference type="SUPFAM" id="SSF52172">
    <property type="entry name" value="CheY-like"/>
    <property type="match status" value="1"/>
</dbReference>
<keyword evidence="2" id="KW-0597">Phosphoprotein</keyword>
<dbReference type="GO" id="GO:0000160">
    <property type="term" value="P:phosphorelay signal transduction system"/>
    <property type="evidence" value="ECO:0007669"/>
    <property type="project" value="InterPro"/>
</dbReference>
<dbReference type="Proteomes" id="UP001317532">
    <property type="component" value="Chromosome"/>
</dbReference>
<dbReference type="InterPro" id="IPR011006">
    <property type="entry name" value="CheY-like_superfamily"/>
</dbReference>
<dbReference type="PROSITE" id="PS50110">
    <property type="entry name" value="RESPONSE_REGULATORY"/>
    <property type="match status" value="1"/>
</dbReference>
<evidence type="ECO:0000256" key="1">
    <source>
        <dbReference type="ARBA" id="ARBA00023125"/>
    </source>
</evidence>
<accession>A0AAN1XUL7</accession>
<dbReference type="RefSeq" id="WP_317996357.1">
    <property type="nucleotide sequence ID" value="NZ_AP025523.1"/>
</dbReference>
<keyword evidence="6" id="KW-1185">Reference proteome</keyword>
<evidence type="ECO:0000259" key="4">
    <source>
        <dbReference type="PROSITE" id="PS50110"/>
    </source>
</evidence>
<dbReference type="EMBL" id="AP025523">
    <property type="protein sequence ID" value="BDE05304.1"/>
    <property type="molecule type" value="Genomic_DNA"/>
</dbReference>
<dbReference type="InterPro" id="IPR000792">
    <property type="entry name" value="Tscrpt_reg_LuxR_C"/>
</dbReference>
<sequence>MNGTGVRRYRLVVIQSQSIIAKALCGLLARDVELDVASDARTLDEGCLSVHQPDLLLVDFDDVSAEFDELVQRARAQSPGTRIVVLTSHPQQISMQRCLACGVDGYLAKDVSPGELIRACKAVARGETYFDPRVAGGLLRRLKSDQPAHDELSLRESEIIRLIGVGLSNKEIGCRLYLSEKTVKNHVSRIFSKLGVTARTQAAVYAIRNGIA</sequence>
<dbReference type="KEGG" id="vab:WPS_05800"/>
<dbReference type="PROSITE" id="PS00622">
    <property type="entry name" value="HTH_LUXR_1"/>
    <property type="match status" value="1"/>
</dbReference>
<dbReference type="PROSITE" id="PS50043">
    <property type="entry name" value="HTH_LUXR_2"/>
    <property type="match status" value="1"/>
</dbReference>